<reference evidence="2 3" key="1">
    <citation type="journal article" date="2011" name="PLoS Genet.">
        <title>Genomic analysis of the necrotrophic fungal pathogens Sclerotinia sclerotiorum and Botrytis cinerea.</title>
        <authorList>
            <person name="Amselem J."/>
            <person name="Cuomo C.A."/>
            <person name="van Kan J.A."/>
            <person name="Viaud M."/>
            <person name="Benito E.P."/>
            <person name="Couloux A."/>
            <person name="Coutinho P.M."/>
            <person name="de Vries R.P."/>
            <person name="Dyer P.S."/>
            <person name="Fillinger S."/>
            <person name="Fournier E."/>
            <person name="Gout L."/>
            <person name="Hahn M."/>
            <person name="Kohn L."/>
            <person name="Lapalu N."/>
            <person name="Plummer K.M."/>
            <person name="Pradier J.M."/>
            <person name="Quevillon E."/>
            <person name="Sharon A."/>
            <person name="Simon A."/>
            <person name="ten Have A."/>
            <person name="Tudzynski B."/>
            <person name="Tudzynski P."/>
            <person name="Wincker P."/>
            <person name="Andrew M."/>
            <person name="Anthouard V."/>
            <person name="Beever R.E."/>
            <person name="Beffa R."/>
            <person name="Benoit I."/>
            <person name="Bouzid O."/>
            <person name="Brault B."/>
            <person name="Chen Z."/>
            <person name="Choquer M."/>
            <person name="Collemare J."/>
            <person name="Cotton P."/>
            <person name="Danchin E.G."/>
            <person name="Da Silva C."/>
            <person name="Gautier A."/>
            <person name="Giraud C."/>
            <person name="Giraud T."/>
            <person name="Gonzalez C."/>
            <person name="Grossetete S."/>
            <person name="Guldener U."/>
            <person name="Henrissat B."/>
            <person name="Howlett B.J."/>
            <person name="Kodira C."/>
            <person name="Kretschmer M."/>
            <person name="Lappartient A."/>
            <person name="Leroch M."/>
            <person name="Levis C."/>
            <person name="Mauceli E."/>
            <person name="Neuveglise C."/>
            <person name="Oeser B."/>
            <person name="Pearson M."/>
            <person name="Poulain J."/>
            <person name="Poussereau N."/>
            <person name="Quesneville H."/>
            <person name="Rascle C."/>
            <person name="Schumacher J."/>
            <person name="Segurens B."/>
            <person name="Sexton A."/>
            <person name="Silva E."/>
            <person name="Sirven C."/>
            <person name="Soanes D.M."/>
            <person name="Talbot N.J."/>
            <person name="Templeton M."/>
            <person name="Yandava C."/>
            <person name="Yarden O."/>
            <person name="Zeng Q."/>
            <person name="Rollins J.A."/>
            <person name="Lebrun M.H."/>
            <person name="Dickman M."/>
        </authorList>
    </citation>
    <scope>NUCLEOTIDE SEQUENCE [LARGE SCALE GENOMIC DNA]</scope>
    <source>
        <strain evidence="2 3">B05.10</strain>
    </source>
</reference>
<feature type="domain" description="SET" evidence="1">
    <location>
        <begin position="21"/>
        <end position="229"/>
    </location>
</feature>
<dbReference type="KEGG" id="bfu:BCIN_01g01880"/>
<dbReference type="SUPFAM" id="SSF82199">
    <property type="entry name" value="SET domain"/>
    <property type="match status" value="1"/>
</dbReference>
<evidence type="ECO:0000313" key="3">
    <source>
        <dbReference type="Proteomes" id="UP000001798"/>
    </source>
</evidence>
<dbReference type="AlphaFoldDB" id="A0A384J4F8"/>
<name>A0A384J4F8_BOTFB</name>
<proteinExistence type="predicted"/>
<sequence length="377" mass="42802">MDMQVHQEFTKWAVNQGVVINDVSPFRFPEKGLGLVANKNFETGDILVQVPIKVLRKATDVPSQFAALAPDIAVHALFALSLDSLLGPEWIATLPSKQDMHSSMPLFWDISLQELLPYSSRALLMTQMENITSAWTAICKTFPEPPITYDEFIYNYSIVNSRTFYYLSPTIKPSKPQPSKENRLALNPFADYINHSSEPTVDATLSRAGYTLTASQPIKQGSEVHISYGSHNNDFLLVEYGFILEDNRWDEVTLDPWITPLLSVEQKEHLEETGFLGKYLLDRDTICYRTQVVLRILCLPIGRWRRFVQGSEDEEVSEEDAGKVLLKVLMAGKVEIVETIKKVEESQAGLEGQRETLSRRSNQIVLLLNRALHRIRC</sequence>
<dbReference type="GO" id="GO:0016279">
    <property type="term" value="F:protein-lysine N-methyltransferase activity"/>
    <property type="evidence" value="ECO:0007669"/>
    <property type="project" value="UniProtKB-ARBA"/>
</dbReference>
<reference evidence="2 3" key="3">
    <citation type="journal article" date="2017" name="Mol. Plant Pathol.">
        <title>A gapless genome sequence of the fungus Botrytis cinerea.</title>
        <authorList>
            <person name="Van Kan J.A."/>
            <person name="Stassen J.H."/>
            <person name="Mosbach A."/>
            <person name="Van Der Lee T.A."/>
            <person name="Faino L."/>
            <person name="Farmer A.D."/>
            <person name="Papasotiriou D.G."/>
            <person name="Zhou S."/>
            <person name="Seidl M.F."/>
            <person name="Cottam E."/>
            <person name="Edel D."/>
            <person name="Hahn M."/>
            <person name="Schwartz D.C."/>
            <person name="Dietrich R.A."/>
            <person name="Widdison S."/>
            <person name="Scalliet G."/>
        </authorList>
    </citation>
    <scope>NUCLEOTIDE SEQUENCE [LARGE SCALE GENOMIC DNA]</scope>
    <source>
        <strain evidence="2 3">B05.10</strain>
    </source>
</reference>
<dbReference type="Gene3D" id="3.90.1410.10">
    <property type="entry name" value="set domain protein methyltransferase, domain 1"/>
    <property type="match status" value="1"/>
</dbReference>
<dbReference type="PROSITE" id="PS50280">
    <property type="entry name" value="SET"/>
    <property type="match status" value="1"/>
</dbReference>
<dbReference type="PANTHER" id="PTHR13271">
    <property type="entry name" value="UNCHARACTERIZED PUTATIVE METHYLTRANSFERASE"/>
    <property type="match status" value="1"/>
</dbReference>
<dbReference type="EMBL" id="CP009805">
    <property type="protein sequence ID" value="ATZ45399.1"/>
    <property type="molecule type" value="Genomic_DNA"/>
</dbReference>
<dbReference type="VEuPathDB" id="FungiDB:Bcin01g01880"/>
<organism evidence="2 3">
    <name type="scientific">Botryotinia fuckeliana (strain B05.10)</name>
    <name type="common">Noble rot fungus</name>
    <name type="synonym">Botrytis cinerea</name>
    <dbReference type="NCBI Taxonomy" id="332648"/>
    <lineage>
        <taxon>Eukaryota</taxon>
        <taxon>Fungi</taxon>
        <taxon>Dikarya</taxon>
        <taxon>Ascomycota</taxon>
        <taxon>Pezizomycotina</taxon>
        <taxon>Leotiomycetes</taxon>
        <taxon>Helotiales</taxon>
        <taxon>Sclerotiniaceae</taxon>
        <taxon>Botrytis</taxon>
    </lineage>
</organism>
<dbReference type="InterPro" id="IPR046341">
    <property type="entry name" value="SET_dom_sf"/>
</dbReference>
<accession>A0A384J4F8</accession>
<dbReference type="InterPro" id="IPR050600">
    <property type="entry name" value="SETD3_SETD6_MTase"/>
</dbReference>
<protein>
    <submittedName>
        <fullName evidence="2">Bcrkm2</fullName>
    </submittedName>
</protein>
<dbReference type="SMART" id="SM00317">
    <property type="entry name" value="SET"/>
    <property type="match status" value="1"/>
</dbReference>
<dbReference type="Pfam" id="PF00856">
    <property type="entry name" value="SET"/>
    <property type="match status" value="1"/>
</dbReference>
<dbReference type="RefSeq" id="XP_024546037.1">
    <property type="nucleotide sequence ID" value="XM_024690269.1"/>
</dbReference>
<keyword evidence="3" id="KW-1185">Reference proteome</keyword>
<dbReference type="Proteomes" id="UP000001798">
    <property type="component" value="Chromosome 1"/>
</dbReference>
<dbReference type="PANTHER" id="PTHR13271:SF137">
    <property type="entry name" value="SET DOMAIN-CONTAINING PROTEIN"/>
    <property type="match status" value="1"/>
</dbReference>
<reference evidence="2 3" key="2">
    <citation type="journal article" date="2012" name="Eukaryot. Cell">
        <title>Genome update of Botrytis cinerea strains B05.10 and T4.</title>
        <authorList>
            <person name="Staats M."/>
            <person name="van Kan J.A."/>
        </authorList>
    </citation>
    <scope>NUCLEOTIDE SEQUENCE [LARGE SCALE GENOMIC DNA]</scope>
    <source>
        <strain evidence="2 3">B05.10</strain>
    </source>
</reference>
<evidence type="ECO:0000259" key="1">
    <source>
        <dbReference type="PROSITE" id="PS50280"/>
    </source>
</evidence>
<dbReference type="GeneID" id="5426327"/>
<dbReference type="InterPro" id="IPR001214">
    <property type="entry name" value="SET_dom"/>
</dbReference>
<dbReference type="OrthoDB" id="341421at2759"/>
<gene>
    <name evidence="2" type="primary">Bcrkm2</name>
    <name evidence="2" type="ORF">BCIN_01g01880</name>
</gene>
<evidence type="ECO:0000313" key="2">
    <source>
        <dbReference type="EMBL" id="ATZ45399.1"/>
    </source>
</evidence>